<keyword evidence="1" id="KW-0813">Transport</keyword>
<comment type="caution">
    <text evidence="8">The sequence shown here is derived from an EMBL/GenBank/DDBJ whole genome shotgun (WGS) entry which is preliminary data.</text>
</comment>
<sequence>MTEENNAALQQAMQLMLNAGDAKEAAHEAIEAAHDGDLASAKQKLAQAKETLNTAHNTQTKMLTSEAQGKKVELTLLIVHAQDHLMTAITYVDLAGEIIRLYQRLAEDK</sequence>
<organism evidence="8 9">
    <name type="scientific">Limosilactobacillus panis DSM 6035</name>
    <dbReference type="NCBI Taxonomy" id="1423782"/>
    <lineage>
        <taxon>Bacteria</taxon>
        <taxon>Bacillati</taxon>
        <taxon>Bacillota</taxon>
        <taxon>Bacilli</taxon>
        <taxon>Lactobacillales</taxon>
        <taxon>Lactobacillaceae</taxon>
        <taxon>Limosilactobacillus</taxon>
    </lineage>
</organism>
<evidence type="ECO:0000313" key="9">
    <source>
        <dbReference type="Proteomes" id="UP000051412"/>
    </source>
</evidence>
<feature type="modified residue" description="Phosphohistidine; by HPr" evidence="7">
    <location>
        <position position="80"/>
    </location>
</feature>
<feature type="binding site" evidence="6">
    <location>
        <position position="83"/>
    </location>
    <ligand>
        <name>Mg(2+)</name>
        <dbReference type="ChEBI" id="CHEBI:18420"/>
        <note>ligand shared between all trimeric partners</note>
    </ligand>
</feature>
<dbReference type="Proteomes" id="UP000051412">
    <property type="component" value="Unassembled WGS sequence"/>
</dbReference>
<dbReference type="EMBL" id="AZGM01000143">
    <property type="protein sequence ID" value="KRM24811.1"/>
    <property type="molecule type" value="Genomic_DNA"/>
</dbReference>
<evidence type="ECO:0000256" key="1">
    <source>
        <dbReference type="ARBA" id="ARBA00022448"/>
    </source>
</evidence>
<accession>A0A0R1X9R1</accession>
<dbReference type="InterPro" id="IPR036542">
    <property type="entry name" value="PTS_IIA_lac/cel_sf"/>
</dbReference>
<evidence type="ECO:0000256" key="5">
    <source>
        <dbReference type="PIRSR" id="PIRSR000699-1"/>
    </source>
</evidence>
<feature type="active site" description="Tele-phosphohistidine intermediate" evidence="5">
    <location>
        <position position="80"/>
    </location>
</feature>
<dbReference type="Pfam" id="PF02255">
    <property type="entry name" value="PTS_IIA"/>
    <property type="match status" value="1"/>
</dbReference>
<dbReference type="GO" id="GO:0009401">
    <property type="term" value="P:phosphoenolpyruvate-dependent sugar phosphotransferase system"/>
    <property type="evidence" value="ECO:0007669"/>
    <property type="project" value="UniProtKB-KW"/>
</dbReference>
<dbReference type="GO" id="GO:0046872">
    <property type="term" value="F:metal ion binding"/>
    <property type="evidence" value="ECO:0007669"/>
    <property type="project" value="UniProtKB-KW"/>
</dbReference>
<keyword evidence="9" id="KW-1185">Reference proteome</keyword>
<protein>
    <submittedName>
        <fullName evidence="8">Uncharacterized protein</fullName>
    </submittedName>
</protein>
<keyword evidence="6" id="KW-0460">Magnesium</keyword>
<keyword evidence="6" id="KW-0479">Metal-binding</keyword>
<dbReference type="PATRIC" id="fig|1423782.4.peg.1276"/>
<dbReference type="Gene3D" id="1.20.58.80">
    <property type="entry name" value="Phosphotransferase system, lactose/cellobiose-type IIA subunit"/>
    <property type="match status" value="1"/>
</dbReference>
<dbReference type="PIRSF" id="PIRSF000699">
    <property type="entry name" value="PTS_IILac_III"/>
    <property type="match status" value="1"/>
</dbReference>
<evidence type="ECO:0000256" key="7">
    <source>
        <dbReference type="PROSITE-ProRule" id="PRU00418"/>
    </source>
</evidence>
<dbReference type="PANTHER" id="PTHR34382:SF7">
    <property type="entry name" value="PTS SYSTEM N,N'-DIACETYLCHITOBIOSE-SPECIFIC EIIA COMPONENT"/>
    <property type="match status" value="1"/>
</dbReference>
<dbReference type="OrthoDB" id="350602at2"/>
<dbReference type="PROSITE" id="PS51095">
    <property type="entry name" value="PTS_EIIA_TYPE_3"/>
    <property type="match status" value="1"/>
</dbReference>
<comment type="cofactor">
    <cofactor evidence="6">
        <name>Mg(2+)</name>
        <dbReference type="ChEBI" id="CHEBI:18420"/>
    </cofactor>
    <text evidence="6">Binds 1 Mg(2+) ion per trimer.</text>
</comment>
<dbReference type="RefSeq" id="WP_047768831.1">
    <property type="nucleotide sequence ID" value="NZ_AZGM01000143.1"/>
</dbReference>
<evidence type="ECO:0000256" key="3">
    <source>
        <dbReference type="ARBA" id="ARBA00022679"/>
    </source>
</evidence>
<dbReference type="STRING" id="1423782.FD32_GL001223"/>
<dbReference type="PANTHER" id="PTHR34382">
    <property type="entry name" value="PTS SYSTEM N,N'-DIACETYLCHITOBIOSE-SPECIFIC EIIA COMPONENT"/>
    <property type="match status" value="1"/>
</dbReference>
<keyword evidence="2" id="KW-0762">Sugar transport</keyword>
<dbReference type="SUPFAM" id="SSF46973">
    <property type="entry name" value="Enzyme IIa from lactose specific PTS, IIa-lac"/>
    <property type="match status" value="1"/>
</dbReference>
<dbReference type="InterPro" id="IPR003188">
    <property type="entry name" value="PTS_IIA_lac/cel"/>
</dbReference>
<evidence type="ECO:0000256" key="6">
    <source>
        <dbReference type="PIRSR" id="PIRSR000699-2"/>
    </source>
</evidence>
<gene>
    <name evidence="8" type="ORF">FD32_GL001223</name>
</gene>
<dbReference type="GO" id="GO:0016740">
    <property type="term" value="F:transferase activity"/>
    <property type="evidence" value="ECO:0007669"/>
    <property type="project" value="UniProtKB-KW"/>
</dbReference>
<proteinExistence type="predicted"/>
<evidence type="ECO:0000313" key="8">
    <source>
        <dbReference type="EMBL" id="KRM24811.1"/>
    </source>
</evidence>
<evidence type="ECO:0000256" key="4">
    <source>
        <dbReference type="ARBA" id="ARBA00022683"/>
    </source>
</evidence>
<reference evidence="8 9" key="1">
    <citation type="journal article" date="2015" name="Genome Announc.">
        <title>Expanding the biotechnology potential of lactobacilli through comparative genomics of 213 strains and associated genera.</title>
        <authorList>
            <person name="Sun Z."/>
            <person name="Harris H.M."/>
            <person name="McCann A."/>
            <person name="Guo C."/>
            <person name="Argimon S."/>
            <person name="Zhang W."/>
            <person name="Yang X."/>
            <person name="Jeffery I.B."/>
            <person name="Cooney J.C."/>
            <person name="Kagawa T.F."/>
            <person name="Liu W."/>
            <person name="Song Y."/>
            <person name="Salvetti E."/>
            <person name="Wrobel A."/>
            <person name="Rasinkangas P."/>
            <person name="Parkhill J."/>
            <person name="Rea M.C."/>
            <person name="O'Sullivan O."/>
            <person name="Ritari J."/>
            <person name="Douillard F.P."/>
            <person name="Paul Ross R."/>
            <person name="Yang R."/>
            <person name="Briner A.E."/>
            <person name="Felis G.E."/>
            <person name="de Vos W.M."/>
            <person name="Barrangou R."/>
            <person name="Klaenhammer T.R."/>
            <person name="Caufield P.W."/>
            <person name="Cui Y."/>
            <person name="Zhang H."/>
            <person name="O'Toole P.W."/>
        </authorList>
    </citation>
    <scope>NUCLEOTIDE SEQUENCE [LARGE SCALE GENOMIC DNA]</scope>
    <source>
        <strain evidence="8 9">DSM 6035</strain>
    </source>
</reference>
<keyword evidence="4" id="KW-0598">Phosphotransferase system</keyword>
<dbReference type="AlphaFoldDB" id="A0A0R1X9R1"/>
<evidence type="ECO:0000256" key="2">
    <source>
        <dbReference type="ARBA" id="ARBA00022597"/>
    </source>
</evidence>
<name>A0A0R1X9R1_9LACO</name>
<keyword evidence="3" id="KW-0808">Transferase</keyword>